<protein>
    <submittedName>
        <fullName evidence="9">Sterol desaturase family protein</fullName>
        <ecNumber evidence="9">1.-.-.-</ecNumber>
    </submittedName>
</protein>
<dbReference type="EMBL" id="JBHTLP010000008">
    <property type="protein sequence ID" value="MFD1142186.1"/>
    <property type="molecule type" value="Genomic_DNA"/>
</dbReference>
<evidence type="ECO:0000256" key="7">
    <source>
        <dbReference type="SAM" id="Phobius"/>
    </source>
</evidence>
<keyword evidence="6 7" id="KW-0472">Membrane</keyword>
<keyword evidence="2 7" id="KW-0812">Transmembrane</keyword>
<dbReference type="PANTHER" id="PTHR21624">
    <property type="entry name" value="STEROL DESATURASE-RELATED PROTEIN"/>
    <property type="match status" value="1"/>
</dbReference>
<feature type="transmembrane region" description="Helical" evidence="7">
    <location>
        <begin position="15"/>
        <end position="34"/>
    </location>
</feature>
<dbReference type="RefSeq" id="WP_265992685.1">
    <property type="nucleotide sequence ID" value="NZ_CP110973.1"/>
</dbReference>
<proteinExistence type="predicted"/>
<accession>A0ABW3QHB0</accession>
<keyword evidence="4 9" id="KW-0560">Oxidoreductase</keyword>
<evidence type="ECO:0000256" key="3">
    <source>
        <dbReference type="ARBA" id="ARBA00022989"/>
    </source>
</evidence>
<dbReference type="EC" id="1.-.-.-" evidence="9"/>
<dbReference type="PANTHER" id="PTHR21624:SF1">
    <property type="entry name" value="ALKYLGLYCEROL MONOOXYGENASE"/>
    <property type="match status" value="1"/>
</dbReference>
<feature type="domain" description="Fatty acid hydroxylase" evidence="8">
    <location>
        <begin position="90"/>
        <end position="239"/>
    </location>
</feature>
<dbReference type="Pfam" id="PF04116">
    <property type="entry name" value="FA_hydroxylase"/>
    <property type="match status" value="1"/>
</dbReference>
<organism evidence="9 10">
    <name type="scientific">Larkinella insperata</name>
    <dbReference type="NCBI Taxonomy" id="332158"/>
    <lineage>
        <taxon>Bacteria</taxon>
        <taxon>Pseudomonadati</taxon>
        <taxon>Bacteroidota</taxon>
        <taxon>Cytophagia</taxon>
        <taxon>Cytophagales</taxon>
        <taxon>Spirosomataceae</taxon>
        <taxon>Larkinella</taxon>
    </lineage>
</organism>
<dbReference type="Proteomes" id="UP001597116">
    <property type="component" value="Unassembled WGS sequence"/>
</dbReference>
<dbReference type="InterPro" id="IPR051689">
    <property type="entry name" value="Sterol_desaturase/TMEM195"/>
</dbReference>
<keyword evidence="5" id="KW-0443">Lipid metabolism</keyword>
<reference evidence="10" key="1">
    <citation type="journal article" date="2019" name="Int. J. Syst. Evol. Microbiol.">
        <title>The Global Catalogue of Microorganisms (GCM) 10K type strain sequencing project: providing services to taxonomists for standard genome sequencing and annotation.</title>
        <authorList>
            <consortium name="The Broad Institute Genomics Platform"/>
            <consortium name="The Broad Institute Genome Sequencing Center for Infectious Disease"/>
            <person name="Wu L."/>
            <person name="Ma J."/>
        </authorList>
    </citation>
    <scope>NUCLEOTIDE SEQUENCE [LARGE SCALE GENOMIC DNA]</scope>
    <source>
        <strain evidence="10">CCUG 55608</strain>
    </source>
</reference>
<evidence type="ECO:0000256" key="1">
    <source>
        <dbReference type="ARBA" id="ARBA00004127"/>
    </source>
</evidence>
<keyword evidence="10" id="KW-1185">Reference proteome</keyword>
<gene>
    <name evidence="9" type="ORF">ACFQ4C_13755</name>
</gene>
<evidence type="ECO:0000313" key="10">
    <source>
        <dbReference type="Proteomes" id="UP001597116"/>
    </source>
</evidence>
<name>A0ABW3QHB0_9BACT</name>
<evidence type="ECO:0000256" key="5">
    <source>
        <dbReference type="ARBA" id="ARBA00023098"/>
    </source>
</evidence>
<feature type="transmembrane region" description="Helical" evidence="7">
    <location>
        <begin position="136"/>
        <end position="161"/>
    </location>
</feature>
<comment type="caution">
    <text evidence="9">The sequence shown here is derived from an EMBL/GenBank/DDBJ whole genome shotgun (WGS) entry which is preliminary data.</text>
</comment>
<evidence type="ECO:0000259" key="8">
    <source>
        <dbReference type="Pfam" id="PF04116"/>
    </source>
</evidence>
<dbReference type="InterPro" id="IPR006694">
    <property type="entry name" value="Fatty_acid_hydroxylase"/>
</dbReference>
<dbReference type="GO" id="GO:0016491">
    <property type="term" value="F:oxidoreductase activity"/>
    <property type="evidence" value="ECO:0007669"/>
    <property type="project" value="UniProtKB-KW"/>
</dbReference>
<evidence type="ECO:0000313" key="9">
    <source>
        <dbReference type="EMBL" id="MFD1142186.1"/>
    </source>
</evidence>
<keyword evidence="3 7" id="KW-1133">Transmembrane helix</keyword>
<evidence type="ECO:0000256" key="6">
    <source>
        <dbReference type="ARBA" id="ARBA00023136"/>
    </source>
</evidence>
<evidence type="ECO:0000256" key="4">
    <source>
        <dbReference type="ARBA" id="ARBA00023002"/>
    </source>
</evidence>
<sequence length="317" mass="36737">MIHFFEEVFRNLNSWGLPTLVLLIGIVEFSFGLYNKHWDKNEKLLDIACFTLPKLVIRPLVTYFSLKFLPLALPDFKDAFDWVPFWWGFAIIAVADDLTQYWYHRLHHEVPFLWRFHRTHHSAPYMGMAMASRQNIIYTMFFSQTYLTAVLVYLGLGYPALFVRGIKSMITTLAHSSIPWDKPFYDNKWLHPVAWVLERLISTPATHHAHHADTTDDGVGHYKGNFGNMFFLWDVIFGTGLITRQYPKSYGISHYQQEEWYAQFMWPILKSKKEGSELAHGGPMVKEEPSKGQTPVAIETPLISPGLAAIEPELKVI</sequence>
<evidence type="ECO:0000256" key="2">
    <source>
        <dbReference type="ARBA" id="ARBA00022692"/>
    </source>
</evidence>
<comment type="subcellular location">
    <subcellularLocation>
        <location evidence="1">Endomembrane system</location>
        <topology evidence="1">Multi-pass membrane protein</topology>
    </subcellularLocation>
</comment>